<dbReference type="HOGENOM" id="CLU_1428780_0_0_1"/>
<organism evidence="2 3">
    <name type="scientific">Scleroderma citrinum Foug A</name>
    <dbReference type="NCBI Taxonomy" id="1036808"/>
    <lineage>
        <taxon>Eukaryota</taxon>
        <taxon>Fungi</taxon>
        <taxon>Dikarya</taxon>
        <taxon>Basidiomycota</taxon>
        <taxon>Agaricomycotina</taxon>
        <taxon>Agaricomycetes</taxon>
        <taxon>Agaricomycetidae</taxon>
        <taxon>Boletales</taxon>
        <taxon>Sclerodermatineae</taxon>
        <taxon>Sclerodermataceae</taxon>
        <taxon>Scleroderma</taxon>
    </lineage>
</organism>
<evidence type="ECO:0000313" key="3">
    <source>
        <dbReference type="Proteomes" id="UP000053989"/>
    </source>
</evidence>
<reference evidence="2 3" key="1">
    <citation type="submission" date="2014-04" db="EMBL/GenBank/DDBJ databases">
        <authorList>
            <consortium name="DOE Joint Genome Institute"/>
            <person name="Kuo A."/>
            <person name="Kohler A."/>
            <person name="Nagy L.G."/>
            <person name="Floudas D."/>
            <person name="Copeland A."/>
            <person name="Barry K.W."/>
            <person name="Cichocki N."/>
            <person name="Veneault-Fourrey C."/>
            <person name="LaButti K."/>
            <person name="Lindquist E.A."/>
            <person name="Lipzen A."/>
            <person name="Lundell T."/>
            <person name="Morin E."/>
            <person name="Murat C."/>
            <person name="Sun H."/>
            <person name="Tunlid A."/>
            <person name="Henrissat B."/>
            <person name="Grigoriev I.V."/>
            <person name="Hibbett D.S."/>
            <person name="Martin F."/>
            <person name="Nordberg H.P."/>
            <person name="Cantor M.N."/>
            <person name="Hua S.X."/>
        </authorList>
    </citation>
    <scope>NUCLEOTIDE SEQUENCE [LARGE SCALE GENOMIC DNA]</scope>
    <source>
        <strain evidence="2 3">Foug A</strain>
    </source>
</reference>
<feature type="region of interest" description="Disordered" evidence="1">
    <location>
        <begin position="169"/>
        <end position="190"/>
    </location>
</feature>
<sequence length="190" mass="20901">MTWTDASDTIEDLPLQTLTLDLFNFIWQRRSSDPEMRFGFTSTPCLRVHPSVDRGACCVPFSGVPPTANRRRCGQALCCAICLWGRLRLPDAPHGTATRSSNRHNIANGMRQPTAWASHEIRGATPAPPYQAPRSAARGTESLPAGMIASHVRSPLLLRHRCHTVSALCDMSPRRPGKAKPPRSPTTTRP</sequence>
<dbReference type="EMBL" id="KN822027">
    <property type="protein sequence ID" value="KIM64693.1"/>
    <property type="molecule type" value="Genomic_DNA"/>
</dbReference>
<evidence type="ECO:0000256" key="1">
    <source>
        <dbReference type="SAM" id="MobiDB-lite"/>
    </source>
</evidence>
<evidence type="ECO:0000313" key="2">
    <source>
        <dbReference type="EMBL" id="KIM64693.1"/>
    </source>
</evidence>
<dbReference type="AlphaFoldDB" id="A0A0C2ZT54"/>
<name>A0A0C2ZT54_9AGAM</name>
<keyword evidence="3" id="KW-1185">Reference proteome</keyword>
<accession>A0A0C2ZT54</accession>
<reference evidence="3" key="2">
    <citation type="submission" date="2015-01" db="EMBL/GenBank/DDBJ databases">
        <title>Evolutionary Origins and Diversification of the Mycorrhizal Mutualists.</title>
        <authorList>
            <consortium name="DOE Joint Genome Institute"/>
            <consortium name="Mycorrhizal Genomics Consortium"/>
            <person name="Kohler A."/>
            <person name="Kuo A."/>
            <person name="Nagy L.G."/>
            <person name="Floudas D."/>
            <person name="Copeland A."/>
            <person name="Barry K.W."/>
            <person name="Cichocki N."/>
            <person name="Veneault-Fourrey C."/>
            <person name="LaButti K."/>
            <person name="Lindquist E.A."/>
            <person name="Lipzen A."/>
            <person name="Lundell T."/>
            <person name="Morin E."/>
            <person name="Murat C."/>
            <person name="Riley R."/>
            <person name="Ohm R."/>
            <person name="Sun H."/>
            <person name="Tunlid A."/>
            <person name="Henrissat B."/>
            <person name="Grigoriev I.V."/>
            <person name="Hibbett D.S."/>
            <person name="Martin F."/>
        </authorList>
    </citation>
    <scope>NUCLEOTIDE SEQUENCE [LARGE SCALE GENOMIC DNA]</scope>
    <source>
        <strain evidence="3">Foug A</strain>
    </source>
</reference>
<dbReference type="Proteomes" id="UP000053989">
    <property type="component" value="Unassembled WGS sequence"/>
</dbReference>
<dbReference type="InParanoid" id="A0A0C2ZT54"/>
<proteinExistence type="predicted"/>
<protein>
    <submittedName>
        <fullName evidence="2">Uncharacterized protein</fullName>
    </submittedName>
</protein>
<gene>
    <name evidence="2" type="ORF">SCLCIDRAFT_615003</name>
</gene>